<accession>A0A140KZB1</accession>
<dbReference type="PANTHER" id="PTHR46889">
    <property type="entry name" value="TRANSPOSASE INSF FOR INSERTION SEQUENCE IS3B-RELATED"/>
    <property type="match status" value="1"/>
</dbReference>
<dbReference type="PANTHER" id="PTHR46889:SF4">
    <property type="entry name" value="TRANSPOSASE INSO FOR INSERTION SEQUENCE ELEMENT IS911B-RELATED"/>
    <property type="match status" value="1"/>
</dbReference>
<dbReference type="RefSeq" id="WP_068558104.1">
    <property type="nucleotide sequence ID" value="NZ_LOEE01000088.1"/>
</dbReference>
<dbReference type="PROSITE" id="PS50994">
    <property type="entry name" value="INTEGRASE"/>
    <property type="match status" value="1"/>
</dbReference>
<dbReference type="SUPFAM" id="SSF53098">
    <property type="entry name" value="Ribonuclease H-like"/>
    <property type="match status" value="1"/>
</dbReference>
<protein>
    <recommendedName>
        <fullName evidence="3">Integrase catalytic domain-containing protein</fullName>
    </recommendedName>
</protein>
<dbReference type="InterPro" id="IPR050900">
    <property type="entry name" value="Transposase_IS3/IS150/IS904"/>
</dbReference>
<reference evidence="4 5" key="1">
    <citation type="submission" date="2015-12" db="EMBL/GenBank/DDBJ databases">
        <title>Draft genome sequence of the thermoanaerobe Thermotalea metallivorans, an isolate from the runoff channel of the Great Artesian Basin, Australia.</title>
        <authorList>
            <person name="Patel B.K."/>
        </authorList>
    </citation>
    <scope>NUCLEOTIDE SEQUENCE [LARGE SCALE GENOMIC DNA]</scope>
    <source>
        <strain evidence="4 5">B2-1</strain>
    </source>
</reference>
<dbReference type="Pfam" id="PF13276">
    <property type="entry name" value="HTH_21"/>
    <property type="match status" value="1"/>
</dbReference>
<proteinExistence type="predicted"/>
<comment type="function">
    <text evidence="1">Involved in the transposition of the insertion sequence.</text>
</comment>
<dbReference type="InterPro" id="IPR012337">
    <property type="entry name" value="RNaseH-like_sf"/>
</dbReference>
<feature type="domain" description="Integrase catalytic" evidence="3">
    <location>
        <begin position="87"/>
        <end position="196"/>
    </location>
</feature>
<sequence length="212" mass="24386">MSTADKPKGKAPGRSIPGYSFDKNNKKISDEQIKEYIVQIIEEEGHAYGYLKITHALKRNFHLVINKKKVYRLCKELNLLKPQRKIKTKHPRRIARNRIVTGSNQLWQTDIKYGYVAGEDRCLYILSIIDVADRSIVAFHMGLRCTAEDAATTLKTALLKRQLYDQNQKPILRSDNGPQYISHIFGDACKELGIEHERIPYNGSMSIVWTQI</sequence>
<dbReference type="OrthoDB" id="9781005at2"/>
<dbReference type="InterPro" id="IPR001584">
    <property type="entry name" value="Integrase_cat-core"/>
</dbReference>
<keyword evidence="5" id="KW-1185">Reference proteome</keyword>
<name>A0A140KZB1_9FIRM</name>
<feature type="region of interest" description="Disordered" evidence="2">
    <location>
        <begin position="1"/>
        <end position="23"/>
    </location>
</feature>
<dbReference type="GO" id="GO:0015074">
    <property type="term" value="P:DNA integration"/>
    <property type="evidence" value="ECO:0007669"/>
    <property type="project" value="InterPro"/>
</dbReference>
<dbReference type="EMBL" id="LOEE01000088">
    <property type="protein sequence ID" value="KXG73636.1"/>
    <property type="molecule type" value="Genomic_DNA"/>
</dbReference>
<dbReference type="Gene3D" id="3.30.420.10">
    <property type="entry name" value="Ribonuclease H-like superfamily/Ribonuclease H"/>
    <property type="match status" value="1"/>
</dbReference>
<dbReference type="GO" id="GO:0003676">
    <property type="term" value="F:nucleic acid binding"/>
    <property type="evidence" value="ECO:0007669"/>
    <property type="project" value="InterPro"/>
</dbReference>
<comment type="caution">
    <text evidence="4">The sequence shown here is derived from an EMBL/GenBank/DDBJ whole genome shotgun (WGS) entry which is preliminary data.</text>
</comment>
<evidence type="ECO:0000259" key="3">
    <source>
        <dbReference type="PROSITE" id="PS50994"/>
    </source>
</evidence>
<evidence type="ECO:0000256" key="1">
    <source>
        <dbReference type="ARBA" id="ARBA00002286"/>
    </source>
</evidence>
<dbReference type="AlphaFoldDB" id="A0A140KZB1"/>
<dbReference type="STRING" id="520762.AN619_30300"/>
<dbReference type="Pfam" id="PF00665">
    <property type="entry name" value="rve"/>
    <property type="match status" value="1"/>
</dbReference>
<organism evidence="4 5">
    <name type="scientific">Thermotalea metallivorans</name>
    <dbReference type="NCBI Taxonomy" id="520762"/>
    <lineage>
        <taxon>Bacteria</taxon>
        <taxon>Bacillati</taxon>
        <taxon>Bacillota</taxon>
        <taxon>Clostridia</taxon>
        <taxon>Peptostreptococcales</taxon>
        <taxon>Thermotaleaceae</taxon>
        <taxon>Thermotalea</taxon>
    </lineage>
</organism>
<evidence type="ECO:0000313" key="5">
    <source>
        <dbReference type="Proteomes" id="UP000070456"/>
    </source>
</evidence>
<gene>
    <name evidence="4" type="ORF">AN619_30300</name>
</gene>
<dbReference type="InterPro" id="IPR025948">
    <property type="entry name" value="HTH-like_dom"/>
</dbReference>
<dbReference type="Proteomes" id="UP000070456">
    <property type="component" value="Unassembled WGS sequence"/>
</dbReference>
<dbReference type="InterPro" id="IPR036397">
    <property type="entry name" value="RNaseH_sf"/>
</dbReference>
<evidence type="ECO:0000256" key="2">
    <source>
        <dbReference type="SAM" id="MobiDB-lite"/>
    </source>
</evidence>
<evidence type="ECO:0000313" key="4">
    <source>
        <dbReference type="EMBL" id="KXG73636.1"/>
    </source>
</evidence>